<dbReference type="NCBIfam" id="NF001399">
    <property type="entry name" value="PRK00283.1"/>
    <property type="match status" value="1"/>
</dbReference>
<protein>
    <recommendedName>
        <fullName evidence="9">Tyrosine recombinase XerC</fullName>
    </recommendedName>
</protein>
<evidence type="ECO:0000259" key="11">
    <source>
        <dbReference type="PROSITE" id="PS51900"/>
    </source>
</evidence>
<feature type="active site" evidence="9">
    <location>
        <position position="256"/>
    </location>
</feature>
<feature type="active site" evidence="9">
    <location>
        <position position="253"/>
    </location>
</feature>
<keyword evidence="8 9" id="KW-0131">Cell cycle</keyword>
<dbReference type="CDD" id="cd00798">
    <property type="entry name" value="INT_XerDC_C"/>
    <property type="match status" value="1"/>
</dbReference>
<dbReference type="InterPro" id="IPR023009">
    <property type="entry name" value="Tyrosine_recombinase_XerC/XerD"/>
</dbReference>
<evidence type="ECO:0000259" key="10">
    <source>
        <dbReference type="PROSITE" id="PS51898"/>
    </source>
</evidence>
<dbReference type="Gene3D" id="1.10.443.10">
    <property type="entry name" value="Intergrase catalytic core"/>
    <property type="match status" value="1"/>
</dbReference>
<keyword evidence="13" id="KW-1185">Reference proteome</keyword>
<dbReference type="InterPro" id="IPR004107">
    <property type="entry name" value="Integrase_SAM-like_N"/>
</dbReference>
<keyword evidence="5 9" id="KW-0229">DNA integration</keyword>
<dbReference type="InterPro" id="IPR002104">
    <property type="entry name" value="Integrase_catalytic"/>
</dbReference>
<comment type="function">
    <text evidence="9">Site-specific tyrosine recombinase, which acts by catalyzing the cutting and rejoining of the recombining DNA molecules. The XerC-XerD complex is essential to convert dimers of the bacterial chromosome into monomers to permit their segregation at cell division. It also contributes to the segregational stability of plasmids.</text>
</comment>
<name>A0ABT3BBQ4_9RHOB</name>
<organism evidence="12 13">
    <name type="scientific">Roseobacter sinensis</name>
    <dbReference type="NCBI Taxonomy" id="2931391"/>
    <lineage>
        <taxon>Bacteria</taxon>
        <taxon>Pseudomonadati</taxon>
        <taxon>Pseudomonadota</taxon>
        <taxon>Alphaproteobacteria</taxon>
        <taxon>Rhodobacterales</taxon>
        <taxon>Roseobacteraceae</taxon>
        <taxon>Roseobacter</taxon>
    </lineage>
</organism>
<comment type="subunit">
    <text evidence="9">Forms a cyclic heterotetrameric complex composed of two molecules of XerC and two molecules of XerD.</text>
</comment>
<dbReference type="InterPro" id="IPR013762">
    <property type="entry name" value="Integrase-like_cat_sf"/>
</dbReference>
<gene>
    <name evidence="9" type="primary">xerC</name>
    <name evidence="12" type="ORF">MUB52_06090</name>
</gene>
<dbReference type="Pfam" id="PF02899">
    <property type="entry name" value="Phage_int_SAM_1"/>
    <property type="match status" value="1"/>
</dbReference>
<keyword evidence="3 9" id="KW-0132">Cell division</keyword>
<keyword evidence="7 9" id="KW-0233">DNA recombination</keyword>
<evidence type="ECO:0000256" key="6">
    <source>
        <dbReference type="ARBA" id="ARBA00023125"/>
    </source>
</evidence>
<comment type="similarity">
    <text evidence="9">Belongs to the 'phage' integrase family. XerC subfamily.</text>
</comment>
<dbReference type="EMBL" id="JALIEB010000003">
    <property type="protein sequence ID" value="MCV3270994.1"/>
    <property type="molecule type" value="Genomic_DNA"/>
</dbReference>
<dbReference type="PANTHER" id="PTHR30349">
    <property type="entry name" value="PHAGE INTEGRASE-RELATED"/>
    <property type="match status" value="1"/>
</dbReference>
<evidence type="ECO:0000256" key="8">
    <source>
        <dbReference type="ARBA" id="ARBA00023306"/>
    </source>
</evidence>
<dbReference type="Proteomes" id="UP001208690">
    <property type="component" value="Unassembled WGS sequence"/>
</dbReference>
<keyword evidence="4 9" id="KW-0159">Chromosome partition</keyword>
<dbReference type="SUPFAM" id="SSF56349">
    <property type="entry name" value="DNA breaking-rejoining enzymes"/>
    <property type="match status" value="1"/>
</dbReference>
<dbReference type="Gene3D" id="1.10.150.130">
    <property type="match status" value="1"/>
</dbReference>
<feature type="domain" description="Tyr recombinase" evidence="10">
    <location>
        <begin position="108"/>
        <end position="301"/>
    </location>
</feature>
<proteinExistence type="inferred from homology"/>
<feature type="active site" evidence="9">
    <location>
        <position position="279"/>
    </location>
</feature>
<feature type="active site" description="O-(3'-phospho-DNA)-tyrosine intermediate" evidence="9">
    <location>
        <position position="288"/>
    </location>
</feature>
<feature type="domain" description="Core-binding (CB)" evidence="11">
    <location>
        <begin position="2"/>
        <end position="87"/>
    </location>
</feature>
<comment type="caution">
    <text evidence="12">The sequence shown here is derived from an EMBL/GenBank/DDBJ whole genome shotgun (WGS) entry which is preliminary data.</text>
</comment>
<dbReference type="Pfam" id="PF00589">
    <property type="entry name" value="Phage_integrase"/>
    <property type="match status" value="1"/>
</dbReference>
<evidence type="ECO:0000256" key="9">
    <source>
        <dbReference type="HAMAP-Rule" id="MF_01808"/>
    </source>
</evidence>
<evidence type="ECO:0000313" key="13">
    <source>
        <dbReference type="Proteomes" id="UP001208690"/>
    </source>
</evidence>
<dbReference type="InterPro" id="IPR010998">
    <property type="entry name" value="Integrase_recombinase_N"/>
</dbReference>
<keyword evidence="2 9" id="KW-0963">Cytoplasm</keyword>
<evidence type="ECO:0000256" key="1">
    <source>
        <dbReference type="ARBA" id="ARBA00004496"/>
    </source>
</evidence>
<evidence type="ECO:0000256" key="4">
    <source>
        <dbReference type="ARBA" id="ARBA00022829"/>
    </source>
</evidence>
<evidence type="ECO:0000256" key="2">
    <source>
        <dbReference type="ARBA" id="ARBA00022490"/>
    </source>
</evidence>
<keyword evidence="6 9" id="KW-0238">DNA-binding</keyword>
<reference evidence="12 13" key="1">
    <citation type="submission" date="2022-04" db="EMBL/GenBank/DDBJ databases">
        <title>Roseobacter sp. WL0113 is a bacterium isolated from neritic sediment.</title>
        <authorList>
            <person name="Wang L."/>
            <person name="He W."/>
            <person name="Zhang D.-F."/>
        </authorList>
    </citation>
    <scope>NUCLEOTIDE SEQUENCE [LARGE SCALE GENOMIC DNA]</scope>
    <source>
        <strain evidence="12 13">WL0113</strain>
    </source>
</reference>
<evidence type="ECO:0000256" key="7">
    <source>
        <dbReference type="ARBA" id="ARBA00023172"/>
    </source>
</evidence>
<feature type="active site" evidence="9">
    <location>
        <position position="175"/>
    </location>
</feature>
<dbReference type="PANTHER" id="PTHR30349:SF90">
    <property type="entry name" value="TYROSINE RECOMBINASE XERD"/>
    <property type="match status" value="1"/>
</dbReference>
<dbReference type="InterPro" id="IPR050090">
    <property type="entry name" value="Tyrosine_recombinase_XerCD"/>
</dbReference>
<evidence type="ECO:0000313" key="12">
    <source>
        <dbReference type="EMBL" id="MCV3270994.1"/>
    </source>
</evidence>
<sequence length="323" mass="35938">MSARGNWISAFLEAQAAELGAARNTLLAYGRDLQDFESWLVDRDSDFEAVQKVDVEAYLIHCDAHGLSRATRARRLSAIKQLYRFAFEEGWRSENPAIQIAGPGRDKRLPQTLSEEEVDRLLEAARASGRSERDRARNTCLMELLYATGMRVSELVSLPVSAARGDPRMLLIRGKGGKERMVPLSPPAREALADWLKVRDAMEDTRRAERKPPSKYLFVSHSAAGHLTRHRFYLLIKEFAVAAGVSPSKVTPHTLRHAFATHLLANGADLRSIQTLLGHADVATTEIYTHVLEARLSELVLTHHPLAKEGERKSSGKISSDGQ</sequence>
<dbReference type="PROSITE" id="PS51900">
    <property type="entry name" value="CB"/>
    <property type="match status" value="1"/>
</dbReference>
<dbReference type="HAMAP" id="MF_01808">
    <property type="entry name" value="Recomb_XerC_XerD"/>
    <property type="match status" value="1"/>
</dbReference>
<dbReference type="PROSITE" id="PS51898">
    <property type="entry name" value="TYR_RECOMBINASE"/>
    <property type="match status" value="1"/>
</dbReference>
<dbReference type="RefSeq" id="WP_263843315.1">
    <property type="nucleotide sequence ID" value="NZ_JALIEB010000003.1"/>
</dbReference>
<evidence type="ECO:0000256" key="5">
    <source>
        <dbReference type="ARBA" id="ARBA00022908"/>
    </source>
</evidence>
<dbReference type="InterPro" id="IPR044068">
    <property type="entry name" value="CB"/>
</dbReference>
<feature type="active site" evidence="9">
    <location>
        <position position="151"/>
    </location>
</feature>
<dbReference type="InterPro" id="IPR011010">
    <property type="entry name" value="DNA_brk_join_enz"/>
</dbReference>
<comment type="subcellular location">
    <subcellularLocation>
        <location evidence="1 9">Cytoplasm</location>
    </subcellularLocation>
</comment>
<evidence type="ECO:0000256" key="3">
    <source>
        <dbReference type="ARBA" id="ARBA00022618"/>
    </source>
</evidence>
<accession>A0ABT3BBQ4</accession>